<dbReference type="PANTHER" id="PTHR44051">
    <property type="entry name" value="GLUTATHIONE S-TRANSFERASE-RELATED"/>
    <property type="match status" value="1"/>
</dbReference>
<sequence length="223" mass="25655">MSQLTLFTYSPSNNCMRVEIVLKEKKLPYERKEVDIFKGEQKTPQLLAMNPRGTVPCLTHGSLVLRDSMAALQYLDMAFPDQVPLTPHSPAEMAACIQYIHEFEQSFNPKNVAYQVFFQGQKKEQLGAEIEALSKEVAIWDGYLEGKEYLVGNFTLADIAVFPLVAQLHLWLGLNLDKYPNMKKWYFKMKERHSVKDHPYFECAEKVDQIFGTIAKDRAVLKD</sequence>
<dbReference type="OrthoDB" id="428147at2759"/>
<dbReference type="GeneID" id="9056620"/>
<proteinExistence type="inferred from homology"/>
<dbReference type="SUPFAM" id="SSF47616">
    <property type="entry name" value="GST C-terminal domain-like"/>
    <property type="match status" value="1"/>
</dbReference>
<dbReference type="Gene3D" id="3.40.30.10">
    <property type="entry name" value="Glutaredoxin"/>
    <property type="match status" value="1"/>
</dbReference>
<organism evidence="5">
    <name type="scientific">Perkinsus marinus (strain ATCC 50983 / TXsc)</name>
    <dbReference type="NCBI Taxonomy" id="423536"/>
    <lineage>
        <taxon>Eukaryota</taxon>
        <taxon>Sar</taxon>
        <taxon>Alveolata</taxon>
        <taxon>Perkinsozoa</taxon>
        <taxon>Perkinsea</taxon>
        <taxon>Perkinsida</taxon>
        <taxon>Perkinsidae</taxon>
        <taxon>Perkinsus</taxon>
    </lineage>
</organism>
<dbReference type="InterPro" id="IPR036249">
    <property type="entry name" value="Thioredoxin-like_sf"/>
</dbReference>
<dbReference type="PROSITE" id="PS50405">
    <property type="entry name" value="GST_CTER"/>
    <property type="match status" value="1"/>
</dbReference>
<evidence type="ECO:0000256" key="1">
    <source>
        <dbReference type="ARBA" id="ARBA00007409"/>
    </source>
</evidence>
<protein>
    <submittedName>
        <fullName evidence="4">Glutathione S-transferase A, putative</fullName>
    </submittedName>
</protein>
<feature type="domain" description="GST C-terminal" evidence="3">
    <location>
        <begin position="89"/>
        <end position="210"/>
    </location>
</feature>
<dbReference type="InterPro" id="IPR004045">
    <property type="entry name" value="Glutathione_S-Trfase_N"/>
</dbReference>
<evidence type="ECO:0000313" key="4">
    <source>
        <dbReference type="EMBL" id="EER06755.1"/>
    </source>
</evidence>
<evidence type="ECO:0000313" key="5">
    <source>
        <dbReference type="Proteomes" id="UP000007800"/>
    </source>
</evidence>
<dbReference type="SFLD" id="SFLDS00019">
    <property type="entry name" value="Glutathione_Transferase_(cytos"/>
    <property type="match status" value="1"/>
</dbReference>
<reference evidence="4 5" key="1">
    <citation type="submission" date="2008-07" db="EMBL/GenBank/DDBJ databases">
        <authorList>
            <person name="El-Sayed N."/>
            <person name="Caler E."/>
            <person name="Inman J."/>
            <person name="Amedeo P."/>
            <person name="Hass B."/>
            <person name="Wortman J."/>
        </authorList>
    </citation>
    <scope>NUCLEOTIDE SEQUENCE [LARGE SCALE GENOMIC DNA]</scope>
    <source>
        <strain evidence="5">ATCC 50983 / TXsc</strain>
    </source>
</reference>
<dbReference type="AlphaFoldDB" id="C5L942"/>
<keyword evidence="4" id="KW-0808">Transferase</keyword>
<dbReference type="Pfam" id="PF13409">
    <property type="entry name" value="GST_N_2"/>
    <property type="match status" value="1"/>
</dbReference>
<dbReference type="EMBL" id="GG680347">
    <property type="protein sequence ID" value="EER06755.1"/>
    <property type="molecule type" value="Genomic_DNA"/>
</dbReference>
<dbReference type="Gene3D" id="1.20.1050.10">
    <property type="match status" value="1"/>
</dbReference>
<dbReference type="InterPro" id="IPR040079">
    <property type="entry name" value="Glutathione_S-Trfase"/>
</dbReference>
<dbReference type="CDD" id="cd00570">
    <property type="entry name" value="GST_N_family"/>
    <property type="match status" value="1"/>
</dbReference>
<dbReference type="InterPro" id="IPR004046">
    <property type="entry name" value="GST_C"/>
</dbReference>
<keyword evidence="5" id="KW-1185">Reference proteome</keyword>
<evidence type="ECO:0000259" key="3">
    <source>
        <dbReference type="PROSITE" id="PS50405"/>
    </source>
</evidence>
<name>C5L942_PERM5</name>
<dbReference type="RefSeq" id="XP_002774939.1">
    <property type="nucleotide sequence ID" value="XM_002774893.1"/>
</dbReference>
<dbReference type="PROSITE" id="PS50404">
    <property type="entry name" value="GST_NTER"/>
    <property type="match status" value="1"/>
</dbReference>
<dbReference type="Proteomes" id="UP000007800">
    <property type="component" value="Unassembled WGS sequence"/>
</dbReference>
<dbReference type="Pfam" id="PF00043">
    <property type="entry name" value="GST_C"/>
    <property type="match status" value="1"/>
</dbReference>
<dbReference type="InterPro" id="IPR036282">
    <property type="entry name" value="Glutathione-S-Trfase_C_sf"/>
</dbReference>
<dbReference type="PANTHER" id="PTHR44051:SF8">
    <property type="entry name" value="GLUTATHIONE S-TRANSFERASE GSTA"/>
    <property type="match status" value="1"/>
</dbReference>
<dbReference type="GO" id="GO:0016740">
    <property type="term" value="F:transferase activity"/>
    <property type="evidence" value="ECO:0007669"/>
    <property type="project" value="UniProtKB-KW"/>
</dbReference>
<gene>
    <name evidence="4" type="ORF">Pmar_PMAR003978</name>
</gene>
<accession>C5L942</accession>
<dbReference type="OMA" id="CPQRVMV"/>
<dbReference type="SFLD" id="SFLDG00358">
    <property type="entry name" value="Main_(cytGST)"/>
    <property type="match status" value="1"/>
</dbReference>
<feature type="domain" description="GST N-terminal" evidence="2">
    <location>
        <begin position="2"/>
        <end position="83"/>
    </location>
</feature>
<dbReference type="InParanoid" id="C5L942"/>
<dbReference type="InterPro" id="IPR010987">
    <property type="entry name" value="Glutathione-S-Trfase_C-like"/>
</dbReference>
<dbReference type="SUPFAM" id="SSF52833">
    <property type="entry name" value="Thioredoxin-like"/>
    <property type="match status" value="1"/>
</dbReference>
<evidence type="ECO:0000259" key="2">
    <source>
        <dbReference type="PROSITE" id="PS50404"/>
    </source>
</evidence>
<comment type="similarity">
    <text evidence="1">Belongs to the GST superfamily.</text>
</comment>